<reference evidence="2" key="1">
    <citation type="journal article" date="2015" name="Nature">
        <title>Complex archaea that bridge the gap between prokaryotes and eukaryotes.</title>
        <authorList>
            <person name="Spang A."/>
            <person name="Saw J.H."/>
            <person name="Jorgensen S.L."/>
            <person name="Zaremba-Niedzwiedzka K."/>
            <person name="Martijn J."/>
            <person name="Lind A.E."/>
            <person name="van Eijk R."/>
            <person name="Schleper C."/>
            <person name="Guy L."/>
            <person name="Ettema T.J."/>
        </authorList>
    </citation>
    <scope>NUCLEOTIDE SEQUENCE</scope>
</reference>
<feature type="compositionally biased region" description="Polar residues" evidence="1">
    <location>
        <begin position="41"/>
        <end position="58"/>
    </location>
</feature>
<protein>
    <recommendedName>
        <fullName evidence="3">Methyl-accepting chemotaxis protein</fullName>
    </recommendedName>
</protein>
<dbReference type="Gene3D" id="1.10.287.950">
    <property type="entry name" value="Methyl-accepting chemotaxis protein"/>
    <property type="match status" value="1"/>
</dbReference>
<comment type="caution">
    <text evidence="2">The sequence shown here is derived from an EMBL/GenBank/DDBJ whole genome shotgun (WGS) entry which is preliminary data.</text>
</comment>
<evidence type="ECO:0000313" key="2">
    <source>
        <dbReference type="EMBL" id="KKN83332.1"/>
    </source>
</evidence>
<evidence type="ECO:0000256" key="1">
    <source>
        <dbReference type="SAM" id="MobiDB-lite"/>
    </source>
</evidence>
<organism evidence="2">
    <name type="scientific">marine sediment metagenome</name>
    <dbReference type="NCBI Taxonomy" id="412755"/>
    <lineage>
        <taxon>unclassified sequences</taxon>
        <taxon>metagenomes</taxon>
        <taxon>ecological metagenomes</taxon>
    </lineage>
</organism>
<feature type="region of interest" description="Disordered" evidence="1">
    <location>
        <begin position="29"/>
        <end position="77"/>
    </location>
</feature>
<name>A0A0F9U7P7_9ZZZZ</name>
<evidence type="ECO:0008006" key="3">
    <source>
        <dbReference type="Google" id="ProtNLM"/>
    </source>
</evidence>
<proteinExistence type="predicted"/>
<dbReference type="SUPFAM" id="SSF58104">
    <property type="entry name" value="Methyl-accepting chemotaxis protein (MCP) signaling domain"/>
    <property type="match status" value="1"/>
</dbReference>
<dbReference type="AlphaFoldDB" id="A0A0F9U7P7"/>
<sequence length="125" mass="13551">MQRVKGLSHTGSLQAQNFREVTERLAATAHNISHPVDSLAEESQSPQQALDDTSQTITGIHEMGQHMAAASDQQANADDDNCQQITILACVSDQNAKLAKHSAQISEDMQATAQALNAPIERFNR</sequence>
<accession>A0A0F9U7P7</accession>
<gene>
    <name evidence="2" type="ORF">LCGC14_0299640</name>
</gene>
<dbReference type="EMBL" id="LAZR01000186">
    <property type="protein sequence ID" value="KKN83332.1"/>
    <property type="molecule type" value="Genomic_DNA"/>
</dbReference>